<feature type="non-terminal residue" evidence="2">
    <location>
        <position position="247"/>
    </location>
</feature>
<feature type="compositionally biased region" description="Polar residues" evidence="1">
    <location>
        <begin position="118"/>
        <end position="129"/>
    </location>
</feature>
<accession>A0A9P6ISF1</accession>
<organism evidence="2 3">
    <name type="scientific">Mortierella alpina</name>
    <name type="common">Oleaginous fungus</name>
    <name type="synonym">Mortierella renispora</name>
    <dbReference type="NCBI Taxonomy" id="64518"/>
    <lineage>
        <taxon>Eukaryota</taxon>
        <taxon>Fungi</taxon>
        <taxon>Fungi incertae sedis</taxon>
        <taxon>Mucoromycota</taxon>
        <taxon>Mortierellomycotina</taxon>
        <taxon>Mortierellomycetes</taxon>
        <taxon>Mortierellales</taxon>
        <taxon>Mortierellaceae</taxon>
        <taxon>Mortierella</taxon>
    </lineage>
</organism>
<reference evidence="2" key="1">
    <citation type="journal article" date="2020" name="Fungal Divers.">
        <title>Resolving the Mortierellaceae phylogeny through synthesis of multi-gene phylogenetics and phylogenomics.</title>
        <authorList>
            <person name="Vandepol N."/>
            <person name="Liber J."/>
            <person name="Desiro A."/>
            <person name="Na H."/>
            <person name="Kennedy M."/>
            <person name="Barry K."/>
            <person name="Grigoriev I.V."/>
            <person name="Miller A.N."/>
            <person name="O'Donnell K."/>
            <person name="Stajich J.E."/>
            <person name="Bonito G."/>
        </authorList>
    </citation>
    <scope>NUCLEOTIDE SEQUENCE</scope>
    <source>
        <strain evidence="2">CK1249</strain>
    </source>
</reference>
<sequence>PSPPFRFMINSPVDGATWEVGSLRSVSWDGSLMPEDSTIDIAVMHHEEKQSFLLRRYVLAQSGSCYLNLPPEVIPGTYSLLLTIYKKRTTVVLGRSLVPVLHIVDKGVLKVPRRVPAPSSTVPAGTSSQGRKETRDERTLLQPSAAIRSKSDGADESLNKETALDVPHARANILLVKNGHRSAESDHAVERVLVTNLDAHTGFYVVLLPMDLSSEEEYRLKIVISGAGRRFVGFSRAFTTTLPAFAE</sequence>
<name>A0A9P6ISF1_MORAP</name>
<keyword evidence="3" id="KW-1185">Reference proteome</keyword>
<evidence type="ECO:0000256" key="1">
    <source>
        <dbReference type="SAM" id="MobiDB-lite"/>
    </source>
</evidence>
<evidence type="ECO:0000313" key="3">
    <source>
        <dbReference type="Proteomes" id="UP000738359"/>
    </source>
</evidence>
<comment type="caution">
    <text evidence="2">The sequence shown here is derived from an EMBL/GenBank/DDBJ whole genome shotgun (WGS) entry which is preliminary data.</text>
</comment>
<feature type="region of interest" description="Disordered" evidence="1">
    <location>
        <begin position="114"/>
        <end position="139"/>
    </location>
</feature>
<protein>
    <submittedName>
        <fullName evidence="2">Uncharacterized protein</fullName>
    </submittedName>
</protein>
<dbReference type="AlphaFoldDB" id="A0A9P6ISF1"/>
<evidence type="ECO:0000313" key="2">
    <source>
        <dbReference type="EMBL" id="KAF9944476.1"/>
    </source>
</evidence>
<dbReference type="Proteomes" id="UP000738359">
    <property type="component" value="Unassembled WGS sequence"/>
</dbReference>
<dbReference type="OrthoDB" id="2399312at2759"/>
<proteinExistence type="predicted"/>
<feature type="compositionally biased region" description="Basic and acidic residues" evidence="1">
    <location>
        <begin position="130"/>
        <end position="139"/>
    </location>
</feature>
<dbReference type="EMBL" id="JAAAHY010002433">
    <property type="protein sequence ID" value="KAF9944476.1"/>
    <property type="molecule type" value="Genomic_DNA"/>
</dbReference>
<gene>
    <name evidence="2" type="ORF">BGZ70_004611</name>
</gene>